<protein>
    <submittedName>
        <fullName evidence="1">Uncharacterized protein</fullName>
    </submittedName>
</protein>
<proteinExistence type="predicted"/>
<accession>A0A6H1ZSY8</accession>
<dbReference type="AlphaFoldDB" id="A0A6H1ZSY8"/>
<organism evidence="1">
    <name type="scientific">viral metagenome</name>
    <dbReference type="NCBI Taxonomy" id="1070528"/>
    <lineage>
        <taxon>unclassified sequences</taxon>
        <taxon>metagenomes</taxon>
        <taxon>organismal metagenomes</taxon>
    </lineage>
</organism>
<dbReference type="EMBL" id="MT144205">
    <property type="protein sequence ID" value="QJA50589.1"/>
    <property type="molecule type" value="Genomic_DNA"/>
</dbReference>
<reference evidence="1" key="1">
    <citation type="submission" date="2020-03" db="EMBL/GenBank/DDBJ databases">
        <title>The deep terrestrial virosphere.</title>
        <authorList>
            <person name="Holmfeldt K."/>
            <person name="Nilsson E."/>
            <person name="Simone D."/>
            <person name="Lopez-Fernandez M."/>
            <person name="Wu X."/>
            <person name="de Brujin I."/>
            <person name="Lundin D."/>
            <person name="Andersson A."/>
            <person name="Bertilsson S."/>
            <person name="Dopson M."/>
        </authorList>
    </citation>
    <scope>NUCLEOTIDE SEQUENCE</scope>
    <source>
        <strain evidence="1">TM448A01829</strain>
    </source>
</reference>
<gene>
    <name evidence="1" type="ORF">TM448A01829_0004</name>
</gene>
<sequence length="249" mass="27159">MPTKDVGTVKKFSGGVMLVKEVKDNGGAVAAGAWVNLGYIQESNTQDNTDMEEYQDETGNTVASEPTIRLVKVTGLLMQSDKATLDFLKDTVRDKFYALYKYEGTINGKHQEIFYGICKFKPQIDLAAGVKRPPFEITVLENDLAIYYFDSASADVLIWSISGACNYGNTPYIYYTDSNGTRLYQATAGIGNFGTVAPTHLTGSVVSGDITLLFLGQGMFMEPASIYVSEAVPFAITANSYYVVKETAV</sequence>
<evidence type="ECO:0000313" key="1">
    <source>
        <dbReference type="EMBL" id="QJA50589.1"/>
    </source>
</evidence>
<name>A0A6H1ZSY8_9ZZZZ</name>